<evidence type="ECO:0000313" key="4">
    <source>
        <dbReference type="Proteomes" id="UP000305202"/>
    </source>
</evidence>
<sequence length="333" mass="36708">MIRFAVIGTNWITRQFIDAAHGSGKMKLTAIYSRHIDQARHLGIDYPVSHYFDALEDMARSDAIDAVYIASPNSLHCQQSLLFMRHGKHVICEKPLASHLAQAEQMINCARDNQVVLFEAFKTASLPNFLALKAALPKIGKMRKALFNYCQYSSRYAQYLAGEMPNAFNPAFSNGSIMDIGFYMLASAVALWGEPQSVLATASLLPSGVDGHGAVCLAYGDFDVTLLHSKVTQTALPSEIQGEEGSLVIDKLSECQQLVFVPRAGDKQNLTQPQHINTMLYEAEKFAALVENGEINHEGLTVSRCTAKLLTEIRRQTGVIFPADRPNSDVERG</sequence>
<name>A0ABY2SMD1_9HYPH</name>
<organism evidence="3 4">
    <name type="scientific">Martelella alba</name>
    <dbReference type="NCBI Taxonomy" id="2590451"/>
    <lineage>
        <taxon>Bacteria</taxon>
        <taxon>Pseudomonadati</taxon>
        <taxon>Pseudomonadota</taxon>
        <taxon>Alphaproteobacteria</taxon>
        <taxon>Hyphomicrobiales</taxon>
        <taxon>Aurantimonadaceae</taxon>
        <taxon>Martelella</taxon>
    </lineage>
</organism>
<evidence type="ECO:0000313" key="3">
    <source>
        <dbReference type="EMBL" id="TKI06948.1"/>
    </source>
</evidence>
<keyword evidence="4" id="KW-1185">Reference proteome</keyword>
<gene>
    <name evidence="3" type="ORF">FCN80_08325</name>
</gene>
<accession>A0ABY2SMD1</accession>
<comment type="caution">
    <text evidence="3">The sequence shown here is derived from an EMBL/GenBank/DDBJ whole genome shotgun (WGS) entry which is preliminary data.</text>
</comment>
<dbReference type="Gene3D" id="3.30.360.10">
    <property type="entry name" value="Dihydrodipicolinate Reductase, domain 2"/>
    <property type="match status" value="1"/>
</dbReference>
<dbReference type="PANTHER" id="PTHR43054">
    <property type="match status" value="1"/>
</dbReference>
<dbReference type="Proteomes" id="UP000305202">
    <property type="component" value="Unassembled WGS sequence"/>
</dbReference>
<feature type="domain" description="Gfo/Idh/MocA-like oxidoreductase N-terminal" evidence="1">
    <location>
        <begin position="2"/>
        <end position="120"/>
    </location>
</feature>
<reference evidence="3 4" key="1">
    <citation type="submission" date="2019-04" db="EMBL/GenBank/DDBJ databases">
        <authorList>
            <person name="Li M."/>
            <person name="Gao C."/>
        </authorList>
    </citation>
    <scope>NUCLEOTIDE SEQUENCE [LARGE SCALE GENOMIC DNA]</scope>
    <source>
        <strain evidence="3 4">BGMRC 2031</strain>
    </source>
</reference>
<dbReference type="PANTHER" id="PTHR43054:SF1">
    <property type="entry name" value="SCYLLO-INOSITOL 2-DEHYDROGENASE (NADP(+)) IOLU"/>
    <property type="match status" value="1"/>
</dbReference>
<dbReference type="Pfam" id="PF01408">
    <property type="entry name" value="GFO_IDH_MocA"/>
    <property type="match status" value="1"/>
</dbReference>
<dbReference type="InterPro" id="IPR036291">
    <property type="entry name" value="NAD(P)-bd_dom_sf"/>
</dbReference>
<dbReference type="EMBL" id="SZPQ01000009">
    <property type="protein sequence ID" value="TKI06948.1"/>
    <property type="molecule type" value="Genomic_DNA"/>
</dbReference>
<evidence type="ECO:0000259" key="1">
    <source>
        <dbReference type="Pfam" id="PF01408"/>
    </source>
</evidence>
<dbReference type="RefSeq" id="WP_136989694.1">
    <property type="nucleotide sequence ID" value="NZ_SZPQ01000009.1"/>
</dbReference>
<feature type="domain" description="GFO/IDH/MocA-like oxidoreductase" evidence="2">
    <location>
        <begin position="139"/>
        <end position="247"/>
    </location>
</feature>
<dbReference type="InterPro" id="IPR055170">
    <property type="entry name" value="GFO_IDH_MocA-like_dom"/>
</dbReference>
<evidence type="ECO:0000259" key="2">
    <source>
        <dbReference type="Pfam" id="PF22725"/>
    </source>
</evidence>
<dbReference type="Gene3D" id="3.40.50.720">
    <property type="entry name" value="NAD(P)-binding Rossmann-like Domain"/>
    <property type="match status" value="1"/>
</dbReference>
<dbReference type="SUPFAM" id="SSF55347">
    <property type="entry name" value="Glyceraldehyde-3-phosphate dehydrogenase-like, C-terminal domain"/>
    <property type="match status" value="1"/>
</dbReference>
<dbReference type="Pfam" id="PF22725">
    <property type="entry name" value="GFO_IDH_MocA_C3"/>
    <property type="match status" value="1"/>
</dbReference>
<proteinExistence type="predicted"/>
<dbReference type="SUPFAM" id="SSF51735">
    <property type="entry name" value="NAD(P)-binding Rossmann-fold domains"/>
    <property type="match status" value="1"/>
</dbReference>
<dbReference type="InterPro" id="IPR000683">
    <property type="entry name" value="Gfo/Idh/MocA-like_OxRdtase_N"/>
</dbReference>
<protein>
    <submittedName>
        <fullName evidence="3">Gfo/Idh/MocA family oxidoreductase</fullName>
    </submittedName>
</protein>